<evidence type="ECO:0000313" key="2">
    <source>
        <dbReference type="Proteomes" id="UP001235513"/>
    </source>
</evidence>
<comment type="caution">
    <text evidence="1">The sequence shown here is derived from an EMBL/GenBank/DDBJ whole genome shotgun (WGS) entry which is preliminary data.</text>
</comment>
<gene>
    <name evidence="1" type="ORF">J2T04_000293</name>
</gene>
<keyword evidence="2" id="KW-1185">Reference proteome</keyword>
<reference evidence="1 2" key="1">
    <citation type="submission" date="2023-07" db="EMBL/GenBank/DDBJ databases">
        <title>Sorghum-associated microbial communities from plants grown in Nebraska, USA.</title>
        <authorList>
            <person name="Schachtman D."/>
        </authorList>
    </citation>
    <scope>NUCLEOTIDE SEQUENCE [LARGE SCALE GENOMIC DNA]</scope>
    <source>
        <strain evidence="1 2">CC351</strain>
    </source>
</reference>
<accession>A0ABT9SG69</accession>
<sequence>MKKNANVLKTCTACIYTKDTGLRKAFKKNKTEQTDLIKSYISLLYAF</sequence>
<protein>
    <submittedName>
        <fullName evidence="1">Uncharacterized protein</fullName>
    </submittedName>
</protein>
<dbReference type="Proteomes" id="UP001235513">
    <property type="component" value="Unassembled WGS sequence"/>
</dbReference>
<evidence type="ECO:0000313" key="1">
    <source>
        <dbReference type="EMBL" id="MDP9958426.1"/>
    </source>
</evidence>
<name>A0ABT9SG69_9FLAO</name>
<organism evidence="1 2">
    <name type="scientific">Chryseobacterium lathyri</name>
    <dbReference type="NCBI Taxonomy" id="395933"/>
    <lineage>
        <taxon>Bacteria</taxon>
        <taxon>Pseudomonadati</taxon>
        <taxon>Bacteroidota</taxon>
        <taxon>Flavobacteriia</taxon>
        <taxon>Flavobacteriales</taxon>
        <taxon>Weeksellaceae</taxon>
        <taxon>Chryseobacterium group</taxon>
        <taxon>Chryseobacterium</taxon>
    </lineage>
</organism>
<proteinExistence type="predicted"/>
<dbReference type="EMBL" id="JAUSRL010000001">
    <property type="protein sequence ID" value="MDP9958426.1"/>
    <property type="molecule type" value="Genomic_DNA"/>
</dbReference>